<dbReference type="KEGG" id="rci:RCIX2214"/>
<dbReference type="eggNOG" id="arCOG11668">
    <property type="taxonomic scope" value="Archaea"/>
</dbReference>
<evidence type="ECO:0000313" key="3">
    <source>
        <dbReference type="Proteomes" id="UP000000663"/>
    </source>
</evidence>
<keyword evidence="1" id="KW-0472">Membrane</keyword>
<gene>
    <name evidence="2" type="ORF">RCIX2214</name>
</gene>
<dbReference type="Proteomes" id="UP000000663">
    <property type="component" value="Chromosome"/>
</dbReference>
<protein>
    <submittedName>
        <fullName evidence="2">Uncharacterized protein</fullName>
    </submittedName>
</protein>
<proteinExistence type="predicted"/>
<evidence type="ECO:0000256" key="1">
    <source>
        <dbReference type="SAM" id="Phobius"/>
    </source>
</evidence>
<accession>Q0W2R0</accession>
<reference evidence="2 3" key="1">
    <citation type="journal article" date="2006" name="Science">
        <title>Genome of rice cluster I archaea -- the key methane producers in the rice rhizosphere.</title>
        <authorList>
            <person name="Erkel C."/>
            <person name="Kube M."/>
            <person name="Reinhardt R."/>
            <person name="Liesack W."/>
        </authorList>
    </citation>
    <scope>NUCLEOTIDE SEQUENCE [LARGE SCALE GENOMIC DNA]</scope>
    <source>
        <strain evidence="3">DSM 22066 / NBRC 105507 / MRE50</strain>
    </source>
</reference>
<dbReference type="AlphaFoldDB" id="Q0W2R0"/>
<sequence length="91" mass="10198">MSWRRPTYPRTMPFVISDYRSPMKARHLLTACIALITVSVFVVPGTVYAGIDRGLATELSTILLLAGIFSAILTVEQDAKEGREIDDEERR</sequence>
<evidence type="ECO:0000313" key="2">
    <source>
        <dbReference type="EMBL" id="CAJ37333.1"/>
    </source>
</evidence>
<keyword evidence="1" id="KW-0812">Transmembrane</keyword>
<dbReference type="EMBL" id="AM114193">
    <property type="protein sequence ID" value="CAJ37333.1"/>
    <property type="molecule type" value="Genomic_DNA"/>
</dbReference>
<name>Q0W2R0_METAR</name>
<organism evidence="2 3">
    <name type="scientific">Methanocella arvoryzae (strain DSM 22066 / NBRC 105507 / MRE50)</name>
    <dbReference type="NCBI Taxonomy" id="351160"/>
    <lineage>
        <taxon>Archaea</taxon>
        <taxon>Methanobacteriati</taxon>
        <taxon>Methanobacteriota</taxon>
        <taxon>Stenosarchaea group</taxon>
        <taxon>Methanomicrobia</taxon>
        <taxon>Methanocellales</taxon>
        <taxon>Methanocellaceae</taxon>
        <taxon>Methanocella</taxon>
    </lineage>
</organism>
<feature type="transmembrane region" description="Helical" evidence="1">
    <location>
        <begin position="59"/>
        <end position="75"/>
    </location>
</feature>
<keyword evidence="1" id="KW-1133">Transmembrane helix</keyword>
<keyword evidence="3" id="KW-1185">Reference proteome</keyword>